<dbReference type="Gene3D" id="3.40.30.10">
    <property type="entry name" value="Glutaredoxin"/>
    <property type="match status" value="1"/>
</dbReference>
<dbReference type="SFLD" id="SFLDG01148">
    <property type="entry name" value="Xi_(cytGST)"/>
    <property type="match status" value="1"/>
</dbReference>
<dbReference type="Pfam" id="PF13410">
    <property type="entry name" value="GST_C_2"/>
    <property type="match status" value="1"/>
</dbReference>
<dbReference type="Proteomes" id="UP001374803">
    <property type="component" value="Chromosome"/>
</dbReference>
<dbReference type="PROSITE" id="PS50405">
    <property type="entry name" value="GST_CTER"/>
    <property type="match status" value="1"/>
</dbReference>
<dbReference type="SUPFAM" id="SSF47616">
    <property type="entry name" value="GST C-terminal domain-like"/>
    <property type="match status" value="1"/>
</dbReference>
<dbReference type="PANTHER" id="PTHR32419">
    <property type="entry name" value="GLUTATHIONYL-HYDROQUINONE REDUCTASE"/>
    <property type="match status" value="1"/>
</dbReference>
<dbReference type="RefSeq" id="WP_394830697.1">
    <property type="nucleotide sequence ID" value="NZ_CP089929.1"/>
</dbReference>
<dbReference type="InterPro" id="IPR004045">
    <property type="entry name" value="Glutathione_S-Trfase_N"/>
</dbReference>
<reference evidence="2" key="1">
    <citation type="submission" date="2021-12" db="EMBL/GenBank/DDBJ databases">
        <title>Discovery of the Pendulisporaceae a myxobacterial family with distinct sporulation behavior and unique specialized metabolism.</title>
        <authorList>
            <person name="Garcia R."/>
            <person name="Popoff A."/>
            <person name="Bader C.D."/>
            <person name="Loehr J."/>
            <person name="Walesch S."/>
            <person name="Walt C."/>
            <person name="Boldt J."/>
            <person name="Bunk B."/>
            <person name="Haeckl F.J.F.P.J."/>
            <person name="Gunesch A.P."/>
            <person name="Birkelbach J."/>
            <person name="Nuebel U."/>
            <person name="Pietschmann T."/>
            <person name="Bach T."/>
            <person name="Mueller R."/>
        </authorList>
    </citation>
    <scope>NUCLEOTIDE SEQUENCE</scope>
    <source>
        <strain evidence="2">MSr11367</strain>
    </source>
</reference>
<dbReference type="InterPro" id="IPR010987">
    <property type="entry name" value="Glutathione-S-Trfase_C-like"/>
</dbReference>
<dbReference type="PIRSF" id="PIRSF015753">
    <property type="entry name" value="GST"/>
    <property type="match status" value="1"/>
</dbReference>
<accession>A0ABZ2KR08</accession>
<dbReference type="SUPFAM" id="SSF52833">
    <property type="entry name" value="Thioredoxin-like"/>
    <property type="match status" value="1"/>
</dbReference>
<dbReference type="EMBL" id="CP089983">
    <property type="protein sequence ID" value="WXB01089.1"/>
    <property type="molecule type" value="Genomic_DNA"/>
</dbReference>
<dbReference type="SFLD" id="SFLDG01206">
    <property type="entry name" value="Xi.1"/>
    <property type="match status" value="1"/>
</dbReference>
<dbReference type="InterPro" id="IPR036282">
    <property type="entry name" value="Glutathione-S-Trfase_C_sf"/>
</dbReference>
<dbReference type="Gene3D" id="1.20.1050.10">
    <property type="match status" value="1"/>
</dbReference>
<dbReference type="CDD" id="cd03190">
    <property type="entry name" value="GST_C_Omega_like"/>
    <property type="match status" value="1"/>
</dbReference>
<gene>
    <name evidence="2" type="ORF">LVJ94_29735</name>
</gene>
<sequence>MGMLIDGTWHFDGGVIPVGPGGSFVRPETSFRHWITRDGVAGPSGEAGFPAEAGRYHLYVSLACPWASRTLIYRSLKGLTRMIGLSITHWLWAEQGWTFSPGEGVVPDSRNGASFLHQLYTRAHATYSGRASVPVLWDTHRNTIVSNESADIIRMFNSAFDGVGAAAGDYYPEPLRAEIDAINDRVYATLNNGVYKAGFAVTQHAYEAAVAPLFETLDWLDARLRNRRFLVADTPMECDWRLFTTLIRFDAVYYGHFKCNLRRLSDYLHLSAYTRDLFQWPGVAETVDMNHIKRHYYMSHKKVNPTGIVPVGPLYDFGAPHGRSDLAL</sequence>
<evidence type="ECO:0000313" key="3">
    <source>
        <dbReference type="Proteomes" id="UP001374803"/>
    </source>
</evidence>
<dbReference type="InterPro" id="IPR040079">
    <property type="entry name" value="Glutathione_S-Trfase"/>
</dbReference>
<protein>
    <submittedName>
        <fullName evidence="2">Glutathione S-transferase family protein</fullName>
    </submittedName>
</protein>
<dbReference type="Pfam" id="PF13409">
    <property type="entry name" value="GST_N_2"/>
    <property type="match status" value="1"/>
</dbReference>
<dbReference type="SFLD" id="SFLDS00019">
    <property type="entry name" value="Glutathione_Transferase_(cytos"/>
    <property type="match status" value="1"/>
</dbReference>
<evidence type="ECO:0000259" key="1">
    <source>
        <dbReference type="PROSITE" id="PS50405"/>
    </source>
</evidence>
<name>A0ABZ2KR08_9BACT</name>
<dbReference type="InterPro" id="IPR036249">
    <property type="entry name" value="Thioredoxin-like_sf"/>
</dbReference>
<feature type="domain" description="GST C-terminal" evidence="1">
    <location>
        <begin position="172"/>
        <end position="296"/>
    </location>
</feature>
<organism evidence="2 3">
    <name type="scientific">Pendulispora rubella</name>
    <dbReference type="NCBI Taxonomy" id="2741070"/>
    <lineage>
        <taxon>Bacteria</taxon>
        <taxon>Pseudomonadati</taxon>
        <taxon>Myxococcota</taxon>
        <taxon>Myxococcia</taxon>
        <taxon>Myxococcales</taxon>
        <taxon>Sorangiineae</taxon>
        <taxon>Pendulisporaceae</taxon>
        <taxon>Pendulispora</taxon>
    </lineage>
</organism>
<proteinExistence type="predicted"/>
<keyword evidence="3" id="KW-1185">Reference proteome</keyword>
<evidence type="ECO:0000313" key="2">
    <source>
        <dbReference type="EMBL" id="WXB01089.1"/>
    </source>
</evidence>
<dbReference type="InterPro" id="IPR016639">
    <property type="entry name" value="GST_Omega/GSH"/>
</dbReference>
<dbReference type="InterPro" id="IPR047047">
    <property type="entry name" value="GST_Omega-like_C"/>
</dbReference>
<dbReference type="PANTHER" id="PTHR32419:SF6">
    <property type="entry name" value="GLUTATHIONE S-TRANSFERASE OMEGA-LIKE 1-RELATED"/>
    <property type="match status" value="1"/>
</dbReference>